<dbReference type="GO" id="GO:0005634">
    <property type="term" value="C:nucleus"/>
    <property type="evidence" value="ECO:0007669"/>
    <property type="project" value="UniProtKB-SubCell"/>
</dbReference>
<evidence type="ECO:0000259" key="2">
    <source>
        <dbReference type="Pfam" id="PF02309"/>
    </source>
</evidence>
<keyword evidence="1" id="KW-0678">Repressor</keyword>
<dbReference type="GO" id="GO:0009734">
    <property type="term" value="P:auxin-activated signaling pathway"/>
    <property type="evidence" value="ECO:0007669"/>
    <property type="project" value="UniProtKB-UniRule"/>
</dbReference>
<dbReference type="AlphaFoldDB" id="A0A2U1NI60"/>
<sequence>MWVDQGKQSLCGLRLFESGSEFSVWYQDRDEQWRIAGDVPWKEFVNGVKRIRIMLKDETIFRPLTLV</sequence>
<dbReference type="OrthoDB" id="1900465at2759"/>
<dbReference type="InterPro" id="IPR033389">
    <property type="entry name" value="AUX/IAA_dom"/>
</dbReference>
<comment type="function">
    <text evidence="1">Aux/IAA proteins are short-lived transcriptional factors that function as repressors of early auxin response genes at low auxin concentrations.</text>
</comment>
<dbReference type="SUPFAM" id="SSF54277">
    <property type="entry name" value="CAD &amp; PB1 domains"/>
    <property type="match status" value="1"/>
</dbReference>
<organism evidence="3 4">
    <name type="scientific">Artemisia annua</name>
    <name type="common">Sweet wormwood</name>
    <dbReference type="NCBI Taxonomy" id="35608"/>
    <lineage>
        <taxon>Eukaryota</taxon>
        <taxon>Viridiplantae</taxon>
        <taxon>Streptophyta</taxon>
        <taxon>Embryophyta</taxon>
        <taxon>Tracheophyta</taxon>
        <taxon>Spermatophyta</taxon>
        <taxon>Magnoliopsida</taxon>
        <taxon>eudicotyledons</taxon>
        <taxon>Gunneridae</taxon>
        <taxon>Pentapetalae</taxon>
        <taxon>asterids</taxon>
        <taxon>campanulids</taxon>
        <taxon>Asterales</taxon>
        <taxon>Asteraceae</taxon>
        <taxon>Asteroideae</taxon>
        <taxon>Anthemideae</taxon>
        <taxon>Artemisiinae</taxon>
        <taxon>Artemisia</taxon>
    </lineage>
</organism>
<comment type="caution">
    <text evidence="3">The sequence shown here is derived from an EMBL/GenBank/DDBJ whole genome shotgun (WGS) entry which is preliminary data.</text>
</comment>
<dbReference type="Proteomes" id="UP000245207">
    <property type="component" value="Unassembled WGS sequence"/>
</dbReference>
<evidence type="ECO:0000313" key="4">
    <source>
        <dbReference type="Proteomes" id="UP000245207"/>
    </source>
</evidence>
<keyword evidence="1" id="KW-0805">Transcription regulation</keyword>
<keyword evidence="4" id="KW-1185">Reference proteome</keyword>
<evidence type="ECO:0000256" key="1">
    <source>
        <dbReference type="RuleBase" id="RU004549"/>
    </source>
</evidence>
<dbReference type="Pfam" id="PF02309">
    <property type="entry name" value="AUX_IAA"/>
    <property type="match status" value="1"/>
</dbReference>
<name>A0A2U1NI60_ARTAN</name>
<proteinExistence type="inferred from homology"/>
<gene>
    <name evidence="3" type="ORF">CTI12_AA261720</name>
</gene>
<reference evidence="3 4" key="1">
    <citation type="journal article" date="2018" name="Mol. Plant">
        <title>The genome of Artemisia annua provides insight into the evolution of Asteraceae family and artemisinin biosynthesis.</title>
        <authorList>
            <person name="Shen Q."/>
            <person name="Zhang L."/>
            <person name="Liao Z."/>
            <person name="Wang S."/>
            <person name="Yan T."/>
            <person name="Shi P."/>
            <person name="Liu M."/>
            <person name="Fu X."/>
            <person name="Pan Q."/>
            <person name="Wang Y."/>
            <person name="Lv Z."/>
            <person name="Lu X."/>
            <person name="Zhang F."/>
            <person name="Jiang W."/>
            <person name="Ma Y."/>
            <person name="Chen M."/>
            <person name="Hao X."/>
            <person name="Li L."/>
            <person name="Tang Y."/>
            <person name="Lv G."/>
            <person name="Zhou Y."/>
            <person name="Sun X."/>
            <person name="Brodelius P.E."/>
            <person name="Rose J.K.C."/>
            <person name="Tang K."/>
        </authorList>
    </citation>
    <scope>NUCLEOTIDE SEQUENCE [LARGE SCALE GENOMIC DNA]</scope>
    <source>
        <strain evidence="4">cv. Huhao1</strain>
        <tissue evidence="3">Leaf</tissue>
    </source>
</reference>
<protein>
    <recommendedName>
        <fullName evidence="1">Auxin-responsive protein</fullName>
    </recommendedName>
</protein>
<dbReference type="EMBL" id="PKPP01002773">
    <property type="protein sequence ID" value="PWA73203.1"/>
    <property type="molecule type" value="Genomic_DNA"/>
</dbReference>
<dbReference type="STRING" id="35608.A0A2U1NI60"/>
<keyword evidence="1" id="KW-0539">Nucleus</keyword>
<keyword evidence="1" id="KW-0804">Transcription</keyword>
<comment type="similarity">
    <text evidence="1">Belongs to the Aux/IAA family.</text>
</comment>
<accession>A0A2U1NI60</accession>
<dbReference type="Gene3D" id="3.10.20.90">
    <property type="entry name" value="Phosphatidylinositol 3-kinase Catalytic Subunit, Chain A, domain 1"/>
    <property type="match status" value="1"/>
</dbReference>
<keyword evidence="1" id="KW-0927">Auxin signaling pathway</keyword>
<comment type="subunit">
    <text evidence="1">Homodimers and heterodimers.</text>
</comment>
<comment type="subcellular location">
    <subcellularLocation>
        <location evidence="1">Nucleus</location>
    </subcellularLocation>
</comment>
<feature type="domain" description="AUX/IAA" evidence="2">
    <location>
        <begin position="18"/>
        <end position="60"/>
    </location>
</feature>
<evidence type="ECO:0000313" key="3">
    <source>
        <dbReference type="EMBL" id="PWA73203.1"/>
    </source>
</evidence>